<feature type="domain" description="Integrase catalytic" evidence="8">
    <location>
        <begin position="645"/>
        <end position="852"/>
    </location>
</feature>
<dbReference type="InterPro" id="IPR036397">
    <property type="entry name" value="RNaseH_sf"/>
</dbReference>
<dbReference type="PANTHER" id="PTHR35046">
    <property type="entry name" value="ZINC KNUCKLE (CCHC-TYPE) FAMILY PROTEIN"/>
    <property type="match status" value="1"/>
</dbReference>
<evidence type="ECO:0000256" key="6">
    <source>
        <dbReference type="ARBA" id="ARBA00022918"/>
    </source>
</evidence>
<dbReference type="Pfam" id="PF00078">
    <property type="entry name" value="RVT_1"/>
    <property type="match status" value="1"/>
</dbReference>
<dbReference type="EMBL" id="OIVN01002291">
    <property type="protein sequence ID" value="SPD02313.1"/>
    <property type="molecule type" value="Genomic_DNA"/>
</dbReference>
<dbReference type="Pfam" id="PF03732">
    <property type="entry name" value="Retrotrans_gag"/>
    <property type="match status" value="1"/>
</dbReference>
<dbReference type="GO" id="GO:0016787">
    <property type="term" value="F:hydrolase activity"/>
    <property type="evidence" value="ECO:0007669"/>
    <property type="project" value="UniProtKB-KW"/>
</dbReference>
<proteinExistence type="predicted"/>
<feature type="compositionally biased region" description="Basic and acidic residues" evidence="7">
    <location>
        <begin position="57"/>
        <end position="68"/>
    </location>
</feature>
<evidence type="ECO:0000256" key="5">
    <source>
        <dbReference type="ARBA" id="ARBA00022801"/>
    </source>
</evidence>
<accession>A0A2N9GS62</accession>
<dbReference type="Gene3D" id="1.10.340.70">
    <property type="match status" value="1"/>
</dbReference>
<feature type="compositionally biased region" description="Acidic residues" evidence="7">
    <location>
        <begin position="33"/>
        <end position="48"/>
    </location>
</feature>
<dbReference type="InterPro" id="IPR001584">
    <property type="entry name" value="Integrase_cat-core"/>
</dbReference>
<keyword evidence="6" id="KW-0695">RNA-directed DNA polymerase</keyword>
<organism evidence="9">
    <name type="scientific">Fagus sylvatica</name>
    <name type="common">Beechnut</name>
    <dbReference type="NCBI Taxonomy" id="28930"/>
    <lineage>
        <taxon>Eukaryota</taxon>
        <taxon>Viridiplantae</taxon>
        <taxon>Streptophyta</taxon>
        <taxon>Embryophyta</taxon>
        <taxon>Tracheophyta</taxon>
        <taxon>Spermatophyta</taxon>
        <taxon>Magnoliopsida</taxon>
        <taxon>eudicotyledons</taxon>
        <taxon>Gunneridae</taxon>
        <taxon>Pentapetalae</taxon>
        <taxon>rosids</taxon>
        <taxon>fabids</taxon>
        <taxon>Fagales</taxon>
        <taxon>Fagaceae</taxon>
        <taxon>Fagus</taxon>
    </lineage>
</organism>
<feature type="region of interest" description="Disordered" evidence="7">
    <location>
        <begin position="33"/>
        <end position="68"/>
    </location>
</feature>
<feature type="region of interest" description="Disordered" evidence="7">
    <location>
        <begin position="871"/>
        <end position="898"/>
    </location>
</feature>
<dbReference type="InterPro" id="IPR005162">
    <property type="entry name" value="Retrotrans_gag_dom"/>
</dbReference>
<keyword evidence="2" id="KW-0548">Nucleotidyltransferase</keyword>
<dbReference type="CDD" id="cd09274">
    <property type="entry name" value="RNase_HI_RT_Ty3"/>
    <property type="match status" value="1"/>
</dbReference>
<dbReference type="GO" id="GO:0003964">
    <property type="term" value="F:RNA-directed DNA polymerase activity"/>
    <property type="evidence" value="ECO:0007669"/>
    <property type="project" value="UniProtKB-KW"/>
</dbReference>
<evidence type="ECO:0000256" key="4">
    <source>
        <dbReference type="ARBA" id="ARBA00022759"/>
    </source>
</evidence>
<dbReference type="InterPro" id="IPR012337">
    <property type="entry name" value="RNaseH-like_sf"/>
</dbReference>
<dbReference type="Pfam" id="PF17917">
    <property type="entry name" value="RT_RNaseH"/>
    <property type="match status" value="1"/>
</dbReference>
<evidence type="ECO:0000256" key="1">
    <source>
        <dbReference type="ARBA" id="ARBA00022679"/>
    </source>
</evidence>
<sequence>MDRQNAVIATWCKGCPQGVPTVKRQARRVPMDDFDGDHEDEFEGEEDQASLNGEGRFVPRGERRGRGGETMRRLLRHREEMRAVMRRRFVPSHYYKDLYQKLQSLTQGYRSVDDYYKEMEIALIRANVEEDREATMARFLNGLNRDIANVVELQHYVELEDMVHMAIKRKDEEAILKSKTEPPKRREEIPSVNKGKTESQTRNCDIKCFRCLGVDHIASQCPNKRTMIARIDGEVETESESDADQMPLLEDACDNDVEYPVEGELLVARRALSAQVKEDDMEQQRENIFHTRCHINNKEYEDVIPNDVPSGLPLIRGIEHQIDFVPDVTIPNRPTYKSNLKKTKELQKQVEELMAKGHGYQQHYGRFVVVYFDDILVYSKSLDEHIDHLHCVLDVLRKEKLYANLKKCSFCLDKVVFLGYVVSAKGIAVDKENGIGIRAVLMQEKWPIAYFSEKLNGAALNYPTYDKELYALVRALETWQHYLWPKEFDIHTDHESLKYLKGQGKENIVADALSRRYALVSTLNAKLLGFEYVKELYVNDDDFASVYGVCEKAAFGKFYRLDGYLFRENRLCVPNSSMHELLVHEAHGGGLMGHFGVRKTLDVLHEHFFLPKMKRDVERVCARCVTCQHAKSRVLPHGLYTPLPIPSAPWVDISMDFVLGLPRSQKGRDSIFVVVDRFSKIAHFISYHKTNDATHIADLFFREIVWLHSVPRSIVSDRDVKFLTIFGKSCGESWELNCCFQLLATPKQMDKPSVHSTTDFSPFEIVYGFNPLTPLDLLPLPVNERTSLDGQKKAEMVKKLHESIRQHIEKKNEQYATKANKGCRQTIFEPGDWVWVHMRKERFPVRRRSKLHPRGDGPFQVLERINDNAYKLDLPGDNSRSNPFKERENDENQQAPLKDPLHVPVRPITKARSQKIKEALNGLIQEIWADSKTGHSKLGPKENEGVINLIQVTDGLILLNWAYFPQKWRILMTDYGHGMKRRKCLITF</sequence>
<name>A0A2N9GS62_FAGSY</name>
<evidence type="ECO:0000256" key="7">
    <source>
        <dbReference type="SAM" id="MobiDB-lite"/>
    </source>
</evidence>
<dbReference type="FunFam" id="1.10.340.70:FF:000001">
    <property type="entry name" value="Retrovirus-related Pol polyprotein from transposon gypsy-like Protein"/>
    <property type="match status" value="1"/>
</dbReference>
<protein>
    <recommendedName>
        <fullName evidence="8">Integrase catalytic domain-containing protein</fullName>
    </recommendedName>
</protein>
<evidence type="ECO:0000256" key="2">
    <source>
        <dbReference type="ARBA" id="ARBA00022695"/>
    </source>
</evidence>
<dbReference type="GO" id="GO:0008270">
    <property type="term" value="F:zinc ion binding"/>
    <property type="evidence" value="ECO:0007669"/>
    <property type="project" value="InterPro"/>
</dbReference>
<dbReference type="InterPro" id="IPR041373">
    <property type="entry name" value="RT_RNaseH"/>
</dbReference>
<dbReference type="InterPro" id="IPR000477">
    <property type="entry name" value="RT_dom"/>
</dbReference>
<evidence type="ECO:0000259" key="8">
    <source>
        <dbReference type="PROSITE" id="PS50994"/>
    </source>
</evidence>
<keyword evidence="4" id="KW-0255">Endonuclease</keyword>
<dbReference type="InterPro" id="IPR001878">
    <property type="entry name" value="Znf_CCHC"/>
</dbReference>
<dbReference type="GO" id="GO:0015074">
    <property type="term" value="P:DNA integration"/>
    <property type="evidence" value="ECO:0007669"/>
    <property type="project" value="InterPro"/>
</dbReference>
<reference evidence="9" key="1">
    <citation type="submission" date="2018-02" db="EMBL/GenBank/DDBJ databases">
        <authorList>
            <person name="Cohen D.B."/>
            <person name="Kent A.D."/>
        </authorList>
    </citation>
    <scope>NUCLEOTIDE SEQUENCE</scope>
</reference>
<dbReference type="Pfam" id="PF24626">
    <property type="entry name" value="SH3_Tf2-1"/>
    <property type="match status" value="1"/>
</dbReference>
<dbReference type="PROSITE" id="PS50994">
    <property type="entry name" value="INTEGRASE"/>
    <property type="match status" value="1"/>
</dbReference>
<dbReference type="AlphaFoldDB" id="A0A2N9GS62"/>
<gene>
    <name evidence="9" type="ORF">FSB_LOCUS30195</name>
</gene>
<dbReference type="SMART" id="SM00343">
    <property type="entry name" value="ZnF_C2HC"/>
    <property type="match status" value="1"/>
</dbReference>
<evidence type="ECO:0000313" key="9">
    <source>
        <dbReference type="EMBL" id="SPD02313.1"/>
    </source>
</evidence>
<dbReference type="PANTHER" id="PTHR35046:SF9">
    <property type="entry name" value="RNA-DIRECTED DNA POLYMERASE"/>
    <property type="match status" value="1"/>
</dbReference>
<dbReference type="InterPro" id="IPR056924">
    <property type="entry name" value="SH3_Tf2-1"/>
</dbReference>
<dbReference type="GO" id="GO:0004519">
    <property type="term" value="F:endonuclease activity"/>
    <property type="evidence" value="ECO:0007669"/>
    <property type="project" value="UniProtKB-KW"/>
</dbReference>
<dbReference type="SUPFAM" id="SSF53098">
    <property type="entry name" value="Ribonuclease H-like"/>
    <property type="match status" value="1"/>
</dbReference>
<evidence type="ECO:0000256" key="3">
    <source>
        <dbReference type="ARBA" id="ARBA00022722"/>
    </source>
</evidence>
<dbReference type="InterPro" id="IPR041588">
    <property type="entry name" value="Integrase_H2C2"/>
</dbReference>
<dbReference type="GO" id="GO:0003676">
    <property type="term" value="F:nucleic acid binding"/>
    <property type="evidence" value="ECO:0007669"/>
    <property type="project" value="InterPro"/>
</dbReference>
<dbReference type="InterPro" id="IPR043502">
    <property type="entry name" value="DNA/RNA_pol_sf"/>
</dbReference>
<dbReference type="Gene3D" id="3.30.420.10">
    <property type="entry name" value="Ribonuclease H-like superfamily/Ribonuclease H"/>
    <property type="match status" value="1"/>
</dbReference>
<dbReference type="SUPFAM" id="SSF56672">
    <property type="entry name" value="DNA/RNA polymerases"/>
    <property type="match status" value="1"/>
</dbReference>
<dbReference type="Pfam" id="PF17921">
    <property type="entry name" value="Integrase_H2C2"/>
    <property type="match status" value="1"/>
</dbReference>
<dbReference type="CDD" id="cd01647">
    <property type="entry name" value="RT_LTR"/>
    <property type="match status" value="1"/>
</dbReference>
<dbReference type="InterPro" id="IPR043128">
    <property type="entry name" value="Rev_trsase/Diguanyl_cyclase"/>
</dbReference>
<dbReference type="Gene3D" id="3.30.70.270">
    <property type="match status" value="1"/>
</dbReference>
<keyword evidence="3" id="KW-0540">Nuclease</keyword>
<keyword evidence="5" id="KW-0378">Hydrolase</keyword>
<keyword evidence="1" id="KW-0808">Transferase</keyword>